<comment type="subcellular location">
    <subcellularLocation>
        <location evidence="1">Cell membrane</location>
    </subcellularLocation>
</comment>
<evidence type="ECO:0000256" key="4">
    <source>
        <dbReference type="ARBA" id="ARBA00022679"/>
    </source>
</evidence>
<dbReference type="GO" id="GO:0005886">
    <property type="term" value="C:plasma membrane"/>
    <property type="evidence" value="ECO:0007669"/>
    <property type="project" value="UniProtKB-SubCell"/>
</dbReference>
<reference evidence="7 8" key="1">
    <citation type="submission" date="2014-04" db="EMBL/GenBank/DDBJ databases">
        <title>Marinobacterium kochiensis sp. nov., isolated from sediment sample collected from Kochi backwaters in Kerala, India.</title>
        <authorList>
            <person name="Singh A."/>
            <person name="Pinnaka A.K."/>
        </authorList>
    </citation>
    <scope>NUCLEOTIDE SEQUENCE [LARGE SCALE GENOMIC DNA]</scope>
    <source>
        <strain evidence="7 8">AK27</strain>
    </source>
</reference>
<sequence>MKLSIIVPVLNEADHLPALLEHLARWREQGCEVVLVDGGSRDGSCDLIRQGGFSLVETGRGRARQMNAGAAIASGDMLLFLHADSRLPDDARLQIQRIDHTLESVWGRFDVEIEGRPLMLKVVSGMMNIRSRLTGIATGDQAIFVSRALFEKAKGYPDQPLMEDIELSRRLLQLCRPQCLKGPVQTSGRRWESRGVWRTILLMWQLRWAYWRGTRAEQLARRYQ</sequence>
<keyword evidence="4 7" id="KW-0808">Transferase</keyword>
<dbReference type="EMBL" id="JMQN01000046">
    <property type="protein sequence ID" value="KEA62819.1"/>
    <property type="molecule type" value="Genomic_DNA"/>
</dbReference>
<dbReference type="GO" id="GO:0016757">
    <property type="term" value="F:glycosyltransferase activity"/>
    <property type="evidence" value="ECO:0007669"/>
    <property type="project" value="UniProtKB-KW"/>
</dbReference>
<keyword evidence="5" id="KW-0472">Membrane</keyword>
<evidence type="ECO:0000256" key="1">
    <source>
        <dbReference type="ARBA" id="ARBA00004236"/>
    </source>
</evidence>
<dbReference type="PANTHER" id="PTHR43646">
    <property type="entry name" value="GLYCOSYLTRANSFERASE"/>
    <property type="match status" value="1"/>
</dbReference>
<evidence type="ECO:0000259" key="6">
    <source>
        <dbReference type="Pfam" id="PF00535"/>
    </source>
</evidence>
<dbReference type="Gene3D" id="3.90.550.10">
    <property type="entry name" value="Spore Coat Polysaccharide Biosynthesis Protein SpsA, Chain A"/>
    <property type="match status" value="1"/>
</dbReference>
<organism evidence="7 8">
    <name type="scientific">Marinobacterium lacunae</name>
    <dbReference type="NCBI Taxonomy" id="1232683"/>
    <lineage>
        <taxon>Bacteria</taxon>
        <taxon>Pseudomonadati</taxon>
        <taxon>Pseudomonadota</taxon>
        <taxon>Gammaproteobacteria</taxon>
        <taxon>Oceanospirillales</taxon>
        <taxon>Oceanospirillaceae</taxon>
        <taxon>Marinobacterium</taxon>
    </lineage>
</organism>
<comment type="caution">
    <text evidence="7">The sequence shown here is derived from an EMBL/GenBank/DDBJ whole genome shotgun (WGS) entry which is preliminary data.</text>
</comment>
<evidence type="ECO:0000313" key="8">
    <source>
        <dbReference type="Proteomes" id="UP000028252"/>
    </source>
</evidence>
<dbReference type="InterPro" id="IPR026461">
    <property type="entry name" value="Trfase_2_rSAM/seldom_assoc"/>
</dbReference>
<protein>
    <submittedName>
        <fullName evidence="7">Glycosyl transferase, family 2</fullName>
    </submittedName>
</protein>
<feature type="domain" description="Glycosyltransferase 2-like" evidence="6">
    <location>
        <begin position="4"/>
        <end position="116"/>
    </location>
</feature>
<dbReference type="Pfam" id="PF00535">
    <property type="entry name" value="Glycos_transf_2"/>
    <property type="match status" value="1"/>
</dbReference>
<dbReference type="InterPro" id="IPR029044">
    <property type="entry name" value="Nucleotide-diphossugar_trans"/>
</dbReference>
<proteinExistence type="predicted"/>
<evidence type="ECO:0000313" key="7">
    <source>
        <dbReference type="EMBL" id="KEA62819.1"/>
    </source>
</evidence>
<dbReference type="InterPro" id="IPR001173">
    <property type="entry name" value="Glyco_trans_2-like"/>
</dbReference>
<evidence type="ECO:0000256" key="3">
    <source>
        <dbReference type="ARBA" id="ARBA00022676"/>
    </source>
</evidence>
<dbReference type="AlphaFoldDB" id="A0A081FWB4"/>
<dbReference type="OrthoDB" id="5291101at2"/>
<dbReference type="RefSeq" id="WP_036189993.1">
    <property type="nucleotide sequence ID" value="NZ_JMQN01000046.1"/>
</dbReference>
<dbReference type="NCBIfam" id="TIGR04283">
    <property type="entry name" value="glyco_like_mftF"/>
    <property type="match status" value="1"/>
</dbReference>
<dbReference type="SUPFAM" id="SSF53448">
    <property type="entry name" value="Nucleotide-diphospho-sugar transferases"/>
    <property type="match status" value="1"/>
</dbReference>
<dbReference type="Proteomes" id="UP000028252">
    <property type="component" value="Unassembled WGS sequence"/>
</dbReference>
<evidence type="ECO:0000256" key="2">
    <source>
        <dbReference type="ARBA" id="ARBA00022475"/>
    </source>
</evidence>
<keyword evidence="8" id="KW-1185">Reference proteome</keyword>
<keyword evidence="2" id="KW-1003">Cell membrane</keyword>
<dbReference type="eggNOG" id="COG1215">
    <property type="taxonomic scope" value="Bacteria"/>
</dbReference>
<keyword evidence="3" id="KW-0328">Glycosyltransferase</keyword>
<name>A0A081FWB4_9GAMM</name>
<dbReference type="CDD" id="cd02522">
    <property type="entry name" value="GT_2_like_a"/>
    <property type="match status" value="1"/>
</dbReference>
<accession>A0A081FWB4</accession>
<dbReference type="STRING" id="1232683.ADIMK_3018"/>
<evidence type="ECO:0000256" key="5">
    <source>
        <dbReference type="ARBA" id="ARBA00023136"/>
    </source>
</evidence>
<dbReference type="PANTHER" id="PTHR43646:SF2">
    <property type="entry name" value="GLYCOSYLTRANSFERASE 2-LIKE DOMAIN-CONTAINING PROTEIN"/>
    <property type="match status" value="1"/>
</dbReference>
<gene>
    <name evidence="7" type="ORF">ADIMK_3018</name>
</gene>
<dbReference type="PATRIC" id="fig|1232683.4.peg.2968"/>